<dbReference type="InParanoid" id="A0A2R5H010"/>
<dbReference type="Pfam" id="PF24708">
    <property type="entry name" value="Lip_C"/>
    <property type="match status" value="1"/>
</dbReference>
<dbReference type="InterPro" id="IPR056304">
    <property type="entry name" value="Lip-like_C"/>
</dbReference>
<dbReference type="InterPro" id="IPR029058">
    <property type="entry name" value="AB_hydrolase_fold"/>
</dbReference>
<sequence length="111" mass="12099">MAARVSDEEMAATMKSHNEVVVFVQGFTGVSQTEMFSDLQRNWKLPEIFAREGFQTVLADVSPFNSNWDRACELYASLTGGKAEVDAALAAGEVPHPLFTGGKASWIKSIT</sequence>
<dbReference type="AlphaFoldDB" id="A0A2R5H010"/>
<dbReference type="Gene3D" id="3.40.50.1820">
    <property type="entry name" value="alpha/beta hydrolase"/>
    <property type="match status" value="1"/>
</dbReference>
<evidence type="ECO:0000313" key="3">
    <source>
        <dbReference type="Proteomes" id="UP000241890"/>
    </source>
</evidence>
<keyword evidence="3" id="KW-1185">Reference proteome</keyword>
<accession>A0A2R5H010</accession>
<organism evidence="2 3">
    <name type="scientific">Hondaea fermentalgiana</name>
    <dbReference type="NCBI Taxonomy" id="2315210"/>
    <lineage>
        <taxon>Eukaryota</taxon>
        <taxon>Sar</taxon>
        <taxon>Stramenopiles</taxon>
        <taxon>Bigyra</taxon>
        <taxon>Labyrinthulomycetes</taxon>
        <taxon>Thraustochytrida</taxon>
        <taxon>Thraustochytriidae</taxon>
        <taxon>Hondaea</taxon>
    </lineage>
</organism>
<evidence type="ECO:0000259" key="1">
    <source>
        <dbReference type="Pfam" id="PF24708"/>
    </source>
</evidence>
<proteinExistence type="predicted"/>
<dbReference type="Proteomes" id="UP000241890">
    <property type="component" value="Unassembled WGS sequence"/>
</dbReference>
<reference evidence="2 3" key="1">
    <citation type="submission" date="2017-12" db="EMBL/GenBank/DDBJ databases">
        <title>Sequencing, de novo assembly and annotation of complete genome of a new Thraustochytrid species, strain FCC1311.</title>
        <authorList>
            <person name="Sedici K."/>
            <person name="Godart F."/>
            <person name="Aiese Cigliano R."/>
            <person name="Sanseverino W."/>
            <person name="Barakat M."/>
            <person name="Ortet P."/>
            <person name="Marechal E."/>
            <person name="Cagnac O."/>
            <person name="Amato A."/>
        </authorList>
    </citation>
    <scope>NUCLEOTIDE SEQUENCE [LARGE SCALE GENOMIC DNA]</scope>
</reference>
<dbReference type="EMBL" id="BEYU01000163">
    <property type="protein sequence ID" value="GBG33644.1"/>
    <property type="molecule type" value="Genomic_DNA"/>
</dbReference>
<feature type="non-terminal residue" evidence="2">
    <location>
        <position position="111"/>
    </location>
</feature>
<gene>
    <name evidence="2" type="ORF">FCC1311_104331</name>
</gene>
<evidence type="ECO:0000313" key="2">
    <source>
        <dbReference type="EMBL" id="GBG33644.1"/>
    </source>
</evidence>
<comment type="caution">
    <text evidence="2">The sequence shown here is derived from an EMBL/GenBank/DDBJ whole genome shotgun (WGS) entry which is preliminary data.</text>
</comment>
<protein>
    <recommendedName>
        <fullName evidence="1">Lipase-like C-terminal domain-containing protein</fullName>
    </recommendedName>
</protein>
<name>A0A2R5H010_9STRA</name>
<feature type="domain" description="Lipase-like C-terminal" evidence="1">
    <location>
        <begin position="18"/>
        <end position="91"/>
    </location>
</feature>
<dbReference type="OrthoDB" id="206848at2759"/>